<dbReference type="Pfam" id="PF06441">
    <property type="entry name" value="EHN"/>
    <property type="match status" value="1"/>
</dbReference>
<reference evidence="6 7" key="1">
    <citation type="submission" date="2024-03" db="EMBL/GenBank/DDBJ databases">
        <title>Draft genome sequence of Pseudonocardia carboxydivorans JCM 14827.</title>
        <authorList>
            <person name="Duangmal K."/>
        </authorList>
    </citation>
    <scope>NUCLEOTIDE SEQUENCE [LARGE SCALE GENOMIC DNA]</scope>
    <source>
        <strain evidence="6 7">JCM 14827</strain>
    </source>
</reference>
<proteinExistence type="inferred from homology"/>
<dbReference type="GO" id="GO:0016787">
    <property type="term" value="F:hydrolase activity"/>
    <property type="evidence" value="ECO:0007669"/>
    <property type="project" value="UniProtKB-KW"/>
</dbReference>
<organism evidence="6 7">
    <name type="scientific">Pseudonocardia alni subsp. carboxydivorans</name>
    <dbReference type="NCBI Taxonomy" id="415010"/>
    <lineage>
        <taxon>Bacteria</taxon>
        <taxon>Bacillati</taxon>
        <taxon>Actinomycetota</taxon>
        <taxon>Actinomycetes</taxon>
        <taxon>Pseudonocardiales</taxon>
        <taxon>Pseudonocardiaceae</taxon>
        <taxon>Pseudonocardia</taxon>
    </lineage>
</organism>
<comment type="similarity">
    <text evidence="1">Belongs to the peptidase S33 family.</text>
</comment>
<protein>
    <submittedName>
        <fullName evidence="6">Epoxide hydrolase</fullName>
    </submittedName>
</protein>
<dbReference type="SUPFAM" id="SSF53474">
    <property type="entry name" value="alpha/beta-Hydrolases"/>
    <property type="match status" value="1"/>
</dbReference>
<dbReference type="InterPro" id="IPR029058">
    <property type="entry name" value="AB_hydrolase_fold"/>
</dbReference>
<dbReference type="PIRSF" id="PIRSF001112">
    <property type="entry name" value="Epoxide_hydrolase"/>
    <property type="match status" value="1"/>
</dbReference>
<comment type="caution">
    <text evidence="6">The sequence shown here is derived from an EMBL/GenBank/DDBJ whole genome shotgun (WGS) entry which is preliminary data.</text>
</comment>
<feature type="domain" description="Epoxide hydrolase N-terminal" evidence="5">
    <location>
        <begin position="6"/>
        <end position="105"/>
    </location>
</feature>
<evidence type="ECO:0000256" key="2">
    <source>
        <dbReference type="ARBA" id="ARBA00022797"/>
    </source>
</evidence>
<dbReference type="PANTHER" id="PTHR21661">
    <property type="entry name" value="EPOXIDE HYDROLASE 1-RELATED"/>
    <property type="match status" value="1"/>
</dbReference>
<dbReference type="EMBL" id="JBBPIX010000002">
    <property type="protein sequence ID" value="MEK6463277.1"/>
    <property type="molecule type" value="Genomic_DNA"/>
</dbReference>
<sequence length="394" mass="42733">MAPNPFPVPQAEIDRLHARLDDTRWPDVPAGAGWSYGVPPDHLRALADHWRHRFDWRAVEERLAADSVVVDTPDHAGVHALVRRSTRTDAVPLLLVHGWPSTPADFLDLLGPLTEPGDAALPAFHVVAPSLPGFGFSGPTRDLGWDVDRHARCLADLMSALGHERFLAQGGDFGSMIAPEIARRDPGRVLGVHVNALVGAFPDVTADDPLAGLDDAGRTRVAELGLTWAERSGYAAIQGTRPSTLGYAMTDSPVGLLAWHREWFVDYDPDTTGQAPVEPDAYLADVASFWFTRTAGSAMRLYKEVPASSFCETRPPSGVPTAVLNLLGDHGERVFAERSHRVVRWTEHDRGGHFASLQAPDLLLDDLRAFAHSLGPGSGDRSVPQGGRVPGEQR</sequence>
<dbReference type="RefSeq" id="WP_346104940.1">
    <property type="nucleotide sequence ID" value="NZ_BAAAOD010000040.1"/>
</dbReference>
<evidence type="ECO:0000256" key="3">
    <source>
        <dbReference type="ARBA" id="ARBA00022801"/>
    </source>
</evidence>
<evidence type="ECO:0000313" key="6">
    <source>
        <dbReference type="EMBL" id="MEK6463277.1"/>
    </source>
</evidence>
<dbReference type="PRINTS" id="PR00412">
    <property type="entry name" value="EPOXHYDRLASE"/>
</dbReference>
<name>A0ABU9ACF8_PSEA5</name>
<evidence type="ECO:0000256" key="1">
    <source>
        <dbReference type="ARBA" id="ARBA00010088"/>
    </source>
</evidence>
<dbReference type="InterPro" id="IPR016292">
    <property type="entry name" value="Epoxide_hydrolase"/>
</dbReference>
<evidence type="ECO:0000256" key="4">
    <source>
        <dbReference type="SAM" id="MobiDB-lite"/>
    </source>
</evidence>
<feature type="region of interest" description="Disordered" evidence="4">
    <location>
        <begin position="374"/>
        <end position="394"/>
    </location>
</feature>
<evidence type="ECO:0000259" key="5">
    <source>
        <dbReference type="Pfam" id="PF06441"/>
    </source>
</evidence>
<keyword evidence="3 6" id="KW-0378">Hydrolase</keyword>
<dbReference type="InterPro" id="IPR000639">
    <property type="entry name" value="Epox_hydrolase-like"/>
</dbReference>
<dbReference type="Gene3D" id="3.40.50.1820">
    <property type="entry name" value="alpha/beta hydrolase"/>
    <property type="match status" value="1"/>
</dbReference>
<accession>A0ABU9ACF8</accession>
<gene>
    <name evidence="6" type="ORF">WG925_05925</name>
</gene>
<dbReference type="Proteomes" id="UP001367513">
    <property type="component" value="Unassembled WGS sequence"/>
</dbReference>
<evidence type="ECO:0000313" key="7">
    <source>
        <dbReference type="Proteomes" id="UP001367513"/>
    </source>
</evidence>
<dbReference type="PANTHER" id="PTHR21661:SF35">
    <property type="entry name" value="EPOXIDE HYDROLASE"/>
    <property type="match status" value="1"/>
</dbReference>
<keyword evidence="7" id="KW-1185">Reference proteome</keyword>
<keyword evidence="2" id="KW-0058">Aromatic hydrocarbons catabolism</keyword>
<dbReference type="InterPro" id="IPR010497">
    <property type="entry name" value="Epoxide_hydro_N"/>
</dbReference>